<evidence type="ECO:0000256" key="6">
    <source>
        <dbReference type="SAM" id="Phobius"/>
    </source>
</evidence>
<feature type="transmembrane region" description="Helical" evidence="6">
    <location>
        <begin position="21"/>
        <end position="40"/>
    </location>
</feature>
<dbReference type="Pfam" id="PF13414">
    <property type="entry name" value="TPR_11"/>
    <property type="match status" value="1"/>
</dbReference>
<feature type="transmembrane region" description="Helical" evidence="6">
    <location>
        <begin position="108"/>
        <end position="127"/>
    </location>
</feature>
<evidence type="ECO:0000259" key="7">
    <source>
        <dbReference type="Pfam" id="PF04932"/>
    </source>
</evidence>
<dbReference type="Pfam" id="PF04932">
    <property type="entry name" value="Wzy_C"/>
    <property type="match status" value="1"/>
</dbReference>
<feature type="domain" description="O-antigen ligase-related" evidence="7">
    <location>
        <begin position="213"/>
        <end position="370"/>
    </location>
</feature>
<sequence>MKNNQITQILNEVKKKDVFPDFVIISFFVLILAIDFLPYFKSLEIINPQFVYLSIINLIVAIYLYFNRNLISPTIFPILKKSYTVKLYIIFIIFCSLSFLSAKNNSLVFTKLTEILIIFCLFINLLIILKDRLDFIYKIAFVVSVFAFFQSFQELVHFIYIPKKTLINDLLTGLKGNTGNINILAASLTIKIPFILLSIIYFKGFKRVLSIITLFSVITIILLTGARTPLINLFLILTIYVIYLLKEYSFKRSAFVKISYAAIAVASAIIFSSSIFKNMDANNSRYVSLESKIGKINTTDESSKLRLTYWGNGIKMIKKDPFLGVGLGNYQVESIPYEKATSGGTMISLHTHNDFIEIASETGIINGIIYLSIFILLFIVNLKSTIKFSNKDAQMTALLSLMVLIVYGIDSVFNFPMYRPTMAIFFSLLLALSIIVNFKVDYPIVPAKKFFKTITLILISVLILTSFSSFIIYKASSLDLLLIRDDINSKEKGVLTGDEVIDKMPLYPNVMSTSESFYEYAGIYYVREKNYEKANKCFAKANKINPYLGRVSFYKYVMAQDQGNLDSSCVYIKQAFYYRPKNFSFYENAMIKHGTKGDTLELLKMHKLFTHYENSSAAWNIAATQLRNAGFSRSNLFKFIDQGVKLFPKDSTLLTQKSKFQITNYIVEGQKYESLSNFDKALQSYQNALKLDNKDIYALQNIGFYYYNRGEQAKAINYLVEALKYPGLVDGKTEYFLGICYLGINEKENAYKYLNISKNKNYITQEQLISIMQNVKSAAEIEQKRKNDLLIADYITIGQKFEGENKFEEALKSYQKALKVDSRNIYAFQNIGFFYFKTGQYAKGISNLLNALKYPGLNDGKTEYYLAICYLNVNDKNNSCKYFNISKEKNFALAQQAILENCK</sequence>
<keyword evidence="3 6" id="KW-1133">Transmembrane helix</keyword>
<feature type="transmembrane region" description="Helical" evidence="6">
    <location>
        <begin position="364"/>
        <end position="383"/>
    </location>
</feature>
<reference evidence="9" key="1">
    <citation type="journal article" date="2019" name="Int. J. Syst. Evol. Microbiol.">
        <title>The Global Catalogue of Microorganisms (GCM) 10K type strain sequencing project: providing services to taxonomists for standard genome sequencing and annotation.</title>
        <authorList>
            <consortium name="The Broad Institute Genomics Platform"/>
            <consortium name="The Broad Institute Genome Sequencing Center for Infectious Disease"/>
            <person name="Wu L."/>
            <person name="Ma J."/>
        </authorList>
    </citation>
    <scope>NUCLEOTIDE SEQUENCE [LARGE SCALE GENOMIC DNA]</scope>
    <source>
        <strain evidence="9">NBRC 103627</strain>
    </source>
</reference>
<comment type="subcellular location">
    <subcellularLocation>
        <location evidence="1">Membrane</location>
        <topology evidence="1">Multi-pass membrane protein</topology>
    </subcellularLocation>
</comment>
<dbReference type="Gene3D" id="1.25.40.10">
    <property type="entry name" value="Tetratricopeptide repeat domain"/>
    <property type="match status" value="3"/>
</dbReference>
<dbReference type="SMART" id="SM00028">
    <property type="entry name" value="TPR"/>
    <property type="match status" value="6"/>
</dbReference>
<dbReference type="InterPro" id="IPR051533">
    <property type="entry name" value="WaaL-like"/>
</dbReference>
<organism evidence="8 9">
    <name type="scientific">Flavobacterium chungangensis</name>
    <dbReference type="NCBI Taxonomy" id="2708132"/>
    <lineage>
        <taxon>Bacteria</taxon>
        <taxon>Pseudomonadati</taxon>
        <taxon>Bacteroidota</taxon>
        <taxon>Flavobacteriia</taxon>
        <taxon>Flavobacteriales</taxon>
        <taxon>Flavobacteriaceae</taxon>
        <taxon>Flavobacterium</taxon>
    </lineage>
</organism>
<feature type="repeat" description="TPR" evidence="5">
    <location>
        <begin position="791"/>
        <end position="824"/>
    </location>
</feature>
<evidence type="ECO:0000256" key="5">
    <source>
        <dbReference type="PROSITE-ProRule" id="PRU00339"/>
    </source>
</evidence>
<feature type="transmembrane region" description="Helical" evidence="6">
    <location>
        <begin position="208"/>
        <end position="224"/>
    </location>
</feature>
<evidence type="ECO:0000256" key="1">
    <source>
        <dbReference type="ARBA" id="ARBA00004141"/>
    </source>
</evidence>
<evidence type="ECO:0000256" key="2">
    <source>
        <dbReference type="ARBA" id="ARBA00022692"/>
    </source>
</evidence>
<comment type="caution">
    <text evidence="8">The sequence shown here is derived from an EMBL/GenBank/DDBJ whole genome shotgun (WGS) entry which is preliminary data.</text>
</comment>
<accession>A0ABV8ZK24</accession>
<feature type="transmembrane region" description="Helical" evidence="6">
    <location>
        <begin position="85"/>
        <end position="102"/>
    </location>
</feature>
<dbReference type="PROSITE" id="PS50005">
    <property type="entry name" value="TPR"/>
    <property type="match status" value="3"/>
</dbReference>
<feature type="repeat" description="TPR" evidence="5">
    <location>
        <begin position="662"/>
        <end position="695"/>
    </location>
</feature>
<dbReference type="InterPro" id="IPR007016">
    <property type="entry name" value="O-antigen_ligase-rel_domated"/>
</dbReference>
<feature type="transmembrane region" description="Helical" evidence="6">
    <location>
        <begin position="421"/>
        <end position="438"/>
    </location>
</feature>
<dbReference type="InterPro" id="IPR011990">
    <property type="entry name" value="TPR-like_helical_dom_sf"/>
</dbReference>
<keyword evidence="5" id="KW-0802">TPR repeat</keyword>
<dbReference type="RefSeq" id="WP_379801028.1">
    <property type="nucleotide sequence ID" value="NZ_JBHSFY010000018.1"/>
</dbReference>
<dbReference type="GO" id="GO:0016874">
    <property type="term" value="F:ligase activity"/>
    <property type="evidence" value="ECO:0007669"/>
    <property type="project" value="UniProtKB-KW"/>
</dbReference>
<evidence type="ECO:0000313" key="9">
    <source>
        <dbReference type="Proteomes" id="UP001596003"/>
    </source>
</evidence>
<dbReference type="InterPro" id="IPR019734">
    <property type="entry name" value="TPR_rpt"/>
</dbReference>
<feature type="transmembrane region" description="Helical" evidence="6">
    <location>
        <begin position="46"/>
        <end position="65"/>
    </location>
</feature>
<keyword evidence="4 6" id="KW-0472">Membrane</keyword>
<name>A0ABV8ZK24_9FLAO</name>
<evidence type="ECO:0000313" key="8">
    <source>
        <dbReference type="EMBL" id="MFC4479816.1"/>
    </source>
</evidence>
<evidence type="ECO:0000256" key="3">
    <source>
        <dbReference type="ARBA" id="ARBA00022989"/>
    </source>
</evidence>
<dbReference type="PANTHER" id="PTHR37422">
    <property type="entry name" value="TEICHURONIC ACID BIOSYNTHESIS PROTEIN TUAE"/>
    <property type="match status" value="1"/>
</dbReference>
<feature type="transmembrane region" description="Helical" evidence="6">
    <location>
        <begin position="258"/>
        <end position="276"/>
    </location>
</feature>
<feature type="transmembrane region" description="Helical" evidence="6">
    <location>
        <begin position="181"/>
        <end position="201"/>
    </location>
</feature>
<feature type="transmembrane region" description="Helical" evidence="6">
    <location>
        <begin position="139"/>
        <end position="161"/>
    </location>
</feature>
<dbReference type="Proteomes" id="UP001596003">
    <property type="component" value="Unassembled WGS sequence"/>
</dbReference>
<dbReference type="SUPFAM" id="SSF48452">
    <property type="entry name" value="TPR-like"/>
    <property type="match status" value="2"/>
</dbReference>
<proteinExistence type="predicted"/>
<keyword evidence="9" id="KW-1185">Reference proteome</keyword>
<evidence type="ECO:0000256" key="4">
    <source>
        <dbReference type="ARBA" id="ARBA00023136"/>
    </source>
</evidence>
<protein>
    <submittedName>
        <fullName evidence="8">O-antigen ligase family protein</fullName>
    </submittedName>
</protein>
<dbReference type="PANTHER" id="PTHR37422:SF13">
    <property type="entry name" value="LIPOPOLYSACCHARIDE BIOSYNTHESIS PROTEIN PA4999-RELATED"/>
    <property type="match status" value="1"/>
</dbReference>
<gene>
    <name evidence="8" type="ORF">ACFO3N_22270</name>
</gene>
<dbReference type="EMBL" id="JBHSFY010000018">
    <property type="protein sequence ID" value="MFC4479816.1"/>
    <property type="molecule type" value="Genomic_DNA"/>
</dbReference>
<feature type="transmembrane region" description="Helical" evidence="6">
    <location>
        <begin position="230"/>
        <end position="246"/>
    </location>
</feature>
<feature type="transmembrane region" description="Helical" evidence="6">
    <location>
        <begin position="450"/>
        <end position="473"/>
    </location>
</feature>
<keyword evidence="2 6" id="KW-0812">Transmembrane</keyword>
<feature type="transmembrane region" description="Helical" evidence="6">
    <location>
        <begin position="395"/>
        <end position="415"/>
    </location>
</feature>
<keyword evidence="8" id="KW-0436">Ligase</keyword>
<feature type="repeat" description="TPR" evidence="5">
    <location>
        <begin position="515"/>
        <end position="548"/>
    </location>
</feature>